<dbReference type="SUPFAM" id="SSF53901">
    <property type="entry name" value="Thiolase-like"/>
    <property type="match status" value="1"/>
</dbReference>
<dbReference type="Gene3D" id="3.40.47.10">
    <property type="match status" value="1"/>
</dbReference>
<evidence type="ECO:0000259" key="2">
    <source>
        <dbReference type="Pfam" id="PF00109"/>
    </source>
</evidence>
<dbReference type="PANTHER" id="PTHR11712:SF336">
    <property type="entry name" value="3-OXOACYL-[ACYL-CARRIER-PROTEIN] SYNTHASE, MITOCHONDRIAL"/>
    <property type="match status" value="1"/>
</dbReference>
<dbReference type="InterPro" id="IPR000794">
    <property type="entry name" value="Beta-ketoacyl_synthase"/>
</dbReference>
<accession>A0ABT7YWR6</accession>
<feature type="domain" description="Beta-ketoacyl synthase-like N-terminal" evidence="2">
    <location>
        <begin position="53"/>
        <end position="185"/>
    </location>
</feature>
<organism evidence="3 4">
    <name type="scientific">Glycomyces tritici</name>
    <dbReference type="NCBI Taxonomy" id="2665176"/>
    <lineage>
        <taxon>Bacteria</taxon>
        <taxon>Bacillati</taxon>
        <taxon>Actinomycetota</taxon>
        <taxon>Actinomycetes</taxon>
        <taxon>Glycomycetales</taxon>
        <taxon>Glycomycetaceae</taxon>
        <taxon>Glycomyces</taxon>
    </lineage>
</organism>
<evidence type="ECO:0000256" key="1">
    <source>
        <dbReference type="ARBA" id="ARBA00022679"/>
    </source>
</evidence>
<keyword evidence="1" id="KW-0808">Transferase</keyword>
<dbReference type="Proteomes" id="UP001171902">
    <property type="component" value="Unassembled WGS sequence"/>
</dbReference>
<protein>
    <submittedName>
        <fullName evidence="3">Beta-ketoacyl synthase N-terminal-like domain-containing protein</fullName>
    </submittedName>
</protein>
<keyword evidence="4" id="KW-1185">Reference proteome</keyword>
<comment type="caution">
    <text evidence="3">The sequence shown here is derived from an EMBL/GenBank/DDBJ whole genome shotgun (WGS) entry which is preliminary data.</text>
</comment>
<dbReference type="PANTHER" id="PTHR11712">
    <property type="entry name" value="POLYKETIDE SYNTHASE-RELATED"/>
    <property type="match status" value="1"/>
</dbReference>
<reference evidence="3" key="1">
    <citation type="submission" date="2023-06" db="EMBL/GenBank/DDBJ databases">
        <title>Gycomyces niveus sp.nov., a novel actinomycete isolated from soil in Shouguang.</title>
        <authorList>
            <person name="Yang X."/>
            <person name="Zhao J."/>
        </authorList>
    </citation>
    <scope>NUCLEOTIDE SEQUENCE</scope>
    <source>
        <strain evidence="3">NEAU C2</strain>
    </source>
</reference>
<dbReference type="Pfam" id="PF00109">
    <property type="entry name" value="ketoacyl-synt"/>
    <property type="match status" value="1"/>
</dbReference>
<dbReference type="InterPro" id="IPR016039">
    <property type="entry name" value="Thiolase-like"/>
</dbReference>
<evidence type="ECO:0000313" key="3">
    <source>
        <dbReference type="EMBL" id="MDN3243086.1"/>
    </source>
</evidence>
<dbReference type="RefSeq" id="WP_289959645.1">
    <property type="nucleotide sequence ID" value="NZ_JAUEMJ010000011.1"/>
</dbReference>
<dbReference type="EMBL" id="JAUEMJ010000011">
    <property type="protein sequence ID" value="MDN3243086.1"/>
    <property type="molecule type" value="Genomic_DNA"/>
</dbReference>
<sequence length="316" mass="31881">MRIKDFAYWSPLGARPALSGAGEPDVVHAADLPPGGIVPVPGFDIGAEVGAKGVRSMDRATAFAVATAGRLLDGGDPARTGVVLATTAGSFATMMAFGAQSLTKPKPYQVDPGRFPVAVMNYAAGQVAIRHGITGPNAVVRGGTAAGAQALRYARRLLASGRVDQVLCGAAEEATAERAWLEHAASGGKRPIGEGSVMFRLVADDEPGPRITAIATQLGPSALEGAVRRALASARTAPEAIGAVAATGGPEEAEALREVLGALPETVAAHERLGDTSAAAMGFALAAVLETTGPGTDFALTGIERPGLACCIVGRT</sequence>
<name>A0ABT7YWR6_9ACTN</name>
<proteinExistence type="predicted"/>
<dbReference type="InterPro" id="IPR014030">
    <property type="entry name" value="Ketoacyl_synth_N"/>
</dbReference>
<evidence type="ECO:0000313" key="4">
    <source>
        <dbReference type="Proteomes" id="UP001171902"/>
    </source>
</evidence>
<gene>
    <name evidence="3" type="ORF">QWI33_25415</name>
</gene>